<dbReference type="Gene3D" id="1.10.287.470">
    <property type="entry name" value="Helix hairpin bin"/>
    <property type="match status" value="1"/>
</dbReference>
<dbReference type="FunCoup" id="A0A4R6QK81">
    <property type="interactions" value="523"/>
</dbReference>
<accession>A0A4R6QK81</accession>
<dbReference type="InterPro" id="IPR058627">
    <property type="entry name" value="MdtA-like_C"/>
</dbReference>
<evidence type="ECO:0000313" key="8">
    <source>
        <dbReference type="EMBL" id="TDP63980.1"/>
    </source>
</evidence>
<comment type="caution">
    <text evidence="8">The sequence shown here is derived from an EMBL/GenBank/DDBJ whole genome shotgun (WGS) entry which is preliminary data.</text>
</comment>
<dbReference type="InterPro" id="IPR006143">
    <property type="entry name" value="RND_pump_MFP"/>
</dbReference>
<dbReference type="Pfam" id="PF25917">
    <property type="entry name" value="BSH_RND"/>
    <property type="match status" value="1"/>
</dbReference>
<evidence type="ECO:0000259" key="6">
    <source>
        <dbReference type="Pfam" id="PF25944"/>
    </source>
</evidence>
<dbReference type="GO" id="GO:0046677">
    <property type="term" value="P:response to antibiotic"/>
    <property type="evidence" value="ECO:0007669"/>
    <property type="project" value="TreeGrafter"/>
</dbReference>
<feature type="domain" description="Multidrug resistance protein MdtA-like beta-barrel" evidence="6">
    <location>
        <begin position="231"/>
        <end position="319"/>
    </location>
</feature>
<feature type="region of interest" description="Disordered" evidence="3">
    <location>
        <begin position="402"/>
        <end position="422"/>
    </location>
</feature>
<evidence type="ECO:0000259" key="7">
    <source>
        <dbReference type="Pfam" id="PF25967"/>
    </source>
</evidence>
<dbReference type="InterPro" id="IPR058625">
    <property type="entry name" value="MdtA-like_BSH"/>
</dbReference>
<dbReference type="Pfam" id="PF25876">
    <property type="entry name" value="HH_MFP_RND"/>
    <property type="match status" value="1"/>
</dbReference>
<dbReference type="FunFam" id="2.40.420.20:FF:000001">
    <property type="entry name" value="Efflux RND transporter periplasmic adaptor subunit"/>
    <property type="match status" value="1"/>
</dbReference>
<evidence type="ECO:0000256" key="1">
    <source>
        <dbReference type="ARBA" id="ARBA00004196"/>
    </source>
</evidence>
<dbReference type="AlphaFoldDB" id="A0A4R6QK81"/>
<evidence type="ECO:0000256" key="2">
    <source>
        <dbReference type="ARBA" id="ARBA00009477"/>
    </source>
</evidence>
<keyword evidence="9" id="KW-1185">Reference proteome</keyword>
<sequence length="422" mass="43373">MICNSVPHISPSPQTVSRTLYLLPLVLALSATLAMLSGCGDKAAAPAGGAGGMPPPPAVGVVTTALSAVPLQIELPGRVEPVRVAQVRARVNGVVLKRLFTEGSEVKAGQALYQIDAAPYQAAFESAQAALARAQANLAQAAAQAERFKPLVEANAISKQDYVAAVAAQKVGEADVAAAKAAVQSAKINLDYAQVLSPISGRIGRSLVSEGALVSAAEATQLALVQQTSSVYVNFTQSSNEVLQLRKAMANKQLRSVGENAALVRIVMEDGTELPRPGKLLFTDLSVDATSGQVTLRAEVPNGDGLLLPGQYVRVRLSQAEVPNGILLPQQAVTRSATGDTVLVVGADGKPTPRPVKVGSAQGNQWVVLDGLKPGEQVIADGFQKMFVPGAPVKPVPWTPTAAPFSAPSAASAAPAASAASR</sequence>
<comment type="subcellular location">
    <subcellularLocation>
        <location evidence="1">Cell envelope</location>
    </subcellularLocation>
</comment>
<dbReference type="EMBL" id="SNXS01000004">
    <property type="protein sequence ID" value="TDP63980.1"/>
    <property type="molecule type" value="Genomic_DNA"/>
</dbReference>
<evidence type="ECO:0000259" key="4">
    <source>
        <dbReference type="Pfam" id="PF25876"/>
    </source>
</evidence>
<feature type="domain" description="Multidrug resistance protein MdtA-like alpha-helical hairpin" evidence="4">
    <location>
        <begin position="125"/>
        <end position="193"/>
    </location>
</feature>
<organism evidence="8 9">
    <name type="scientific">Roseateles toxinivorans</name>
    <dbReference type="NCBI Taxonomy" id="270368"/>
    <lineage>
        <taxon>Bacteria</taxon>
        <taxon>Pseudomonadati</taxon>
        <taxon>Pseudomonadota</taxon>
        <taxon>Betaproteobacteria</taxon>
        <taxon>Burkholderiales</taxon>
        <taxon>Sphaerotilaceae</taxon>
        <taxon>Roseateles</taxon>
    </lineage>
</organism>
<evidence type="ECO:0000256" key="3">
    <source>
        <dbReference type="SAM" id="MobiDB-lite"/>
    </source>
</evidence>
<dbReference type="Gene3D" id="2.40.30.170">
    <property type="match status" value="1"/>
</dbReference>
<gene>
    <name evidence="8" type="ORF">DES47_104262</name>
</gene>
<dbReference type="PANTHER" id="PTHR30158:SF3">
    <property type="entry name" value="MULTIDRUG EFFLUX PUMP SUBUNIT ACRA-RELATED"/>
    <property type="match status" value="1"/>
</dbReference>
<evidence type="ECO:0000313" key="9">
    <source>
        <dbReference type="Proteomes" id="UP000295361"/>
    </source>
</evidence>
<proteinExistence type="inferred from homology"/>
<reference evidence="8 9" key="1">
    <citation type="submission" date="2019-03" db="EMBL/GenBank/DDBJ databases">
        <title>Genomic Encyclopedia of Type Strains, Phase IV (KMG-IV): sequencing the most valuable type-strain genomes for metagenomic binning, comparative biology and taxonomic classification.</title>
        <authorList>
            <person name="Goeker M."/>
        </authorList>
    </citation>
    <scope>NUCLEOTIDE SEQUENCE [LARGE SCALE GENOMIC DNA]</scope>
    <source>
        <strain evidence="8 9">DSM 16998</strain>
    </source>
</reference>
<dbReference type="PANTHER" id="PTHR30158">
    <property type="entry name" value="ACRA/E-RELATED COMPONENT OF DRUG EFFLUX TRANSPORTER"/>
    <property type="match status" value="1"/>
</dbReference>
<dbReference type="SUPFAM" id="SSF111369">
    <property type="entry name" value="HlyD-like secretion proteins"/>
    <property type="match status" value="1"/>
</dbReference>
<dbReference type="GO" id="GO:0022857">
    <property type="term" value="F:transmembrane transporter activity"/>
    <property type="evidence" value="ECO:0007669"/>
    <property type="project" value="InterPro"/>
</dbReference>
<feature type="domain" description="Multidrug resistance protein MdtA-like C-terminal permuted SH3" evidence="7">
    <location>
        <begin position="324"/>
        <end position="385"/>
    </location>
</feature>
<dbReference type="InterPro" id="IPR058626">
    <property type="entry name" value="MdtA-like_b-barrel"/>
</dbReference>
<dbReference type="Gene3D" id="2.40.420.20">
    <property type="match status" value="1"/>
</dbReference>
<dbReference type="NCBIfam" id="TIGR01730">
    <property type="entry name" value="RND_mfp"/>
    <property type="match status" value="1"/>
</dbReference>
<dbReference type="Proteomes" id="UP000295361">
    <property type="component" value="Unassembled WGS sequence"/>
</dbReference>
<dbReference type="GO" id="GO:0005886">
    <property type="term" value="C:plasma membrane"/>
    <property type="evidence" value="ECO:0007669"/>
    <property type="project" value="UniProtKB-SubCell"/>
</dbReference>
<dbReference type="InParanoid" id="A0A4R6QK81"/>
<dbReference type="Pfam" id="PF25944">
    <property type="entry name" value="Beta-barrel_RND"/>
    <property type="match status" value="1"/>
</dbReference>
<dbReference type="Gene3D" id="2.40.50.100">
    <property type="match status" value="1"/>
</dbReference>
<name>A0A4R6QK81_9BURK</name>
<evidence type="ECO:0000259" key="5">
    <source>
        <dbReference type="Pfam" id="PF25917"/>
    </source>
</evidence>
<protein>
    <submittedName>
        <fullName evidence="8">Membrane fusion protein (Multidrug efflux system)</fullName>
    </submittedName>
</protein>
<dbReference type="InterPro" id="IPR058624">
    <property type="entry name" value="MdtA-like_HH"/>
</dbReference>
<feature type="domain" description="Multidrug resistance protein MdtA-like barrel-sandwich hybrid" evidence="5">
    <location>
        <begin position="83"/>
        <end position="226"/>
    </location>
</feature>
<dbReference type="Pfam" id="PF25967">
    <property type="entry name" value="RND-MFP_C"/>
    <property type="match status" value="1"/>
</dbReference>
<comment type="similarity">
    <text evidence="2">Belongs to the membrane fusion protein (MFP) (TC 8.A.1) family.</text>
</comment>